<dbReference type="SUPFAM" id="SSF55729">
    <property type="entry name" value="Acyl-CoA N-acyltransferases (Nat)"/>
    <property type="match status" value="1"/>
</dbReference>
<dbReference type="Proteomes" id="UP001163687">
    <property type="component" value="Chromosome"/>
</dbReference>
<dbReference type="InterPro" id="IPR000182">
    <property type="entry name" value="GNAT_dom"/>
</dbReference>
<feature type="domain" description="N-acetyltransferase" evidence="3">
    <location>
        <begin position="1"/>
        <end position="151"/>
    </location>
</feature>
<dbReference type="InterPro" id="IPR045039">
    <property type="entry name" value="NSI-like"/>
</dbReference>
<dbReference type="PANTHER" id="PTHR43626:SF4">
    <property type="entry name" value="GCN5-RELATED N-ACETYLTRANSFERASE 2, CHLOROPLASTIC"/>
    <property type="match status" value="1"/>
</dbReference>
<dbReference type="Pfam" id="PF00583">
    <property type="entry name" value="Acetyltransf_1"/>
    <property type="match status" value="1"/>
</dbReference>
<protein>
    <submittedName>
        <fullName evidence="4">Acetyltransferase</fullName>
    </submittedName>
</protein>
<sequence length="173" mass="19307">MEIRKAVMADVPHIHRLVNDYAQQGLMLRRPLMLLYENVRDFAVAVEDGVVVGTGALHVLWHDLAEIRSLAVDPARTGGGVGRRLVEFLLAEAEALGLRRVMALTYQVGFFEKCGFAVVPKEKLPQKVWKECVYCDKFHACDEIAMIRYLGAPPAPGEDGDIPLVELPLWIRG</sequence>
<dbReference type="InterPro" id="IPR016181">
    <property type="entry name" value="Acyl_CoA_acyltransferase"/>
</dbReference>
<organism evidence="4 5">
    <name type="scientific">Caldinitratiruptor microaerophilus</name>
    <dbReference type="NCBI Taxonomy" id="671077"/>
    <lineage>
        <taxon>Bacteria</taxon>
        <taxon>Bacillati</taxon>
        <taxon>Bacillota</taxon>
        <taxon>Clostridia</taxon>
        <taxon>Eubacteriales</taxon>
        <taxon>Symbiobacteriaceae</taxon>
        <taxon>Caldinitratiruptor</taxon>
    </lineage>
</organism>
<dbReference type="PANTHER" id="PTHR43626">
    <property type="entry name" value="ACYL-COA N-ACYLTRANSFERASE"/>
    <property type="match status" value="1"/>
</dbReference>
<evidence type="ECO:0000313" key="4">
    <source>
        <dbReference type="EMBL" id="BDG61312.1"/>
    </source>
</evidence>
<evidence type="ECO:0000313" key="5">
    <source>
        <dbReference type="Proteomes" id="UP001163687"/>
    </source>
</evidence>
<name>A0AA35CLG5_9FIRM</name>
<dbReference type="AlphaFoldDB" id="A0AA35CLG5"/>
<proteinExistence type="predicted"/>
<dbReference type="CDD" id="cd04301">
    <property type="entry name" value="NAT_SF"/>
    <property type="match status" value="1"/>
</dbReference>
<evidence type="ECO:0000256" key="2">
    <source>
        <dbReference type="ARBA" id="ARBA00023315"/>
    </source>
</evidence>
<keyword evidence="2" id="KW-0012">Acyltransferase</keyword>
<dbReference type="EMBL" id="AP025628">
    <property type="protein sequence ID" value="BDG61312.1"/>
    <property type="molecule type" value="Genomic_DNA"/>
</dbReference>
<dbReference type="KEGG" id="cmic:caldi_24020"/>
<reference evidence="4" key="1">
    <citation type="submission" date="2022-03" db="EMBL/GenBank/DDBJ databases">
        <title>Complete genome sequence of Caldinitratiruptor microaerophilus.</title>
        <authorList>
            <person name="Mukaiyama R."/>
            <person name="Nishiyama T."/>
            <person name="Ueda K."/>
        </authorList>
    </citation>
    <scope>NUCLEOTIDE SEQUENCE</scope>
    <source>
        <strain evidence="4">JCM 16183</strain>
    </source>
</reference>
<dbReference type="GO" id="GO:0005737">
    <property type="term" value="C:cytoplasm"/>
    <property type="evidence" value="ECO:0007669"/>
    <property type="project" value="TreeGrafter"/>
</dbReference>
<dbReference type="PROSITE" id="PS51186">
    <property type="entry name" value="GNAT"/>
    <property type="match status" value="1"/>
</dbReference>
<gene>
    <name evidence="4" type="ORF">caldi_24020</name>
</gene>
<dbReference type="NCBIfam" id="NF005840">
    <property type="entry name" value="PRK07757.1"/>
    <property type="match status" value="1"/>
</dbReference>
<evidence type="ECO:0000259" key="3">
    <source>
        <dbReference type="PROSITE" id="PS51186"/>
    </source>
</evidence>
<keyword evidence="1" id="KW-0808">Transferase</keyword>
<keyword evidence="5" id="KW-1185">Reference proteome</keyword>
<dbReference type="Gene3D" id="3.40.630.30">
    <property type="match status" value="1"/>
</dbReference>
<accession>A0AA35CLG5</accession>
<dbReference type="RefSeq" id="WP_264841969.1">
    <property type="nucleotide sequence ID" value="NZ_AP025628.1"/>
</dbReference>
<evidence type="ECO:0000256" key="1">
    <source>
        <dbReference type="ARBA" id="ARBA00022679"/>
    </source>
</evidence>
<dbReference type="GO" id="GO:0008080">
    <property type="term" value="F:N-acetyltransferase activity"/>
    <property type="evidence" value="ECO:0007669"/>
    <property type="project" value="InterPro"/>
</dbReference>